<feature type="transmembrane region" description="Helical" evidence="1">
    <location>
        <begin position="132"/>
        <end position="157"/>
    </location>
</feature>
<evidence type="ECO:0000313" key="2">
    <source>
        <dbReference type="EMBL" id="CAI5456634.1"/>
    </source>
</evidence>
<evidence type="ECO:0000256" key="1">
    <source>
        <dbReference type="SAM" id="Phobius"/>
    </source>
</evidence>
<reference evidence="2" key="1">
    <citation type="submission" date="2022-11" db="EMBL/GenBank/DDBJ databases">
        <authorList>
            <person name="Kikuchi T."/>
        </authorList>
    </citation>
    <scope>NUCLEOTIDE SEQUENCE</scope>
    <source>
        <strain evidence="2">PS1010</strain>
    </source>
</reference>
<sequence length="171" mass="20348">MVKINSSFDDECDDISHLEMCFIRFMSTIFFYTLAIGLYLFLPAFLKEEWIFIKYLFGIRLHFYYDQNCMELYFQYLKRKKNMLYFAIIKLLIASWLLSPGIVVVLENMNQGPDVDVCVPMMKSMCIQMEPIFYKTSMYCLLISLLSVIFSVLYSCFSDLINQLRNQQHLD</sequence>
<keyword evidence="1" id="KW-1133">Transmembrane helix</keyword>
<protein>
    <submittedName>
        <fullName evidence="2">Uncharacterized protein</fullName>
    </submittedName>
</protein>
<evidence type="ECO:0000313" key="3">
    <source>
        <dbReference type="Proteomes" id="UP001152747"/>
    </source>
</evidence>
<keyword evidence="1" id="KW-0812">Transmembrane</keyword>
<name>A0A9P1J1U7_9PELO</name>
<feature type="transmembrane region" description="Helical" evidence="1">
    <location>
        <begin position="84"/>
        <end position="106"/>
    </location>
</feature>
<dbReference type="EMBL" id="CANHGI010000006">
    <property type="protein sequence ID" value="CAI5456634.1"/>
    <property type="molecule type" value="Genomic_DNA"/>
</dbReference>
<proteinExistence type="predicted"/>
<accession>A0A9P1J1U7</accession>
<keyword evidence="1" id="KW-0472">Membrane</keyword>
<gene>
    <name evidence="2" type="ORF">CAMP_LOCUS19271</name>
</gene>
<organism evidence="2 3">
    <name type="scientific">Caenorhabditis angaria</name>
    <dbReference type="NCBI Taxonomy" id="860376"/>
    <lineage>
        <taxon>Eukaryota</taxon>
        <taxon>Metazoa</taxon>
        <taxon>Ecdysozoa</taxon>
        <taxon>Nematoda</taxon>
        <taxon>Chromadorea</taxon>
        <taxon>Rhabditida</taxon>
        <taxon>Rhabditina</taxon>
        <taxon>Rhabditomorpha</taxon>
        <taxon>Rhabditoidea</taxon>
        <taxon>Rhabditidae</taxon>
        <taxon>Peloderinae</taxon>
        <taxon>Caenorhabditis</taxon>
    </lineage>
</organism>
<dbReference type="AlphaFoldDB" id="A0A9P1J1U7"/>
<comment type="caution">
    <text evidence="2">The sequence shown here is derived from an EMBL/GenBank/DDBJ whole genome shotgun (WGS) entry which is preliminary data.</text>
</comment>
<keyword evidence="3" id="KW-1185">Reference proteome</keyword>
<dbReference type="Proteomes" id="UP001152747">
    <property type="component" value="Unassembled WGS sequence"/>
</dbReference>
<feature type="transmembrane region" description="Helical" evidence="1">
    <location>
        <begin position="25"/>
        <end position="46"/>
    </location>
</feature>